<dbReference type="GO" id="GO:0005694">
    <property type="term" value="C:chromosome"/>
    <property type="evidence" value="ECO:0007669"/>
    <property type="project" value="UniProtKB-SubCell"/>
</dbReference>
<dbReference type="AlphaFoldDB" id="A0A0U1LIY9"/>
<dbReference type="GO" id="GO:0031297">
    <property type="term" value="P:replication fork processing"/>
    <property type="evidence" value="ECO:0007669"/>
    <property type="project" value="TreeGrafter"/>
</dbReference>
<dbReference type="SUPFAM" id="SSF47113">
    <property type="entry name" value="Histone-fold"/>
    <property type="match status" value="1"/>
</dbReference>
<keyword evidence="4" id="KW-0539">Nucleus</keyword>
<keyword evidence="3" id="KW-0158">Chromosome</keyword>
<reference evidence="7 8" key="1">
    <citation type="submission" date="2015-04" db="EMBL/GenBank/DDBJ databases">
        <authorList>
            <person name="Syromyatnikov M.Y."/>
            <person name="Popov V.N."/>
        </authorList>
    </citation>
    <scope>NUCLEOTIDE SEQUENCE [LARGE SCALE GENOMIC DNA]</scope>
    <source>
        <strain evidence="7">WF-38-12</strain>
    </source>
</reference>
<sequence>MSTPKPRAQPVRRKSGGNIEQDVTVPTQISAPSTPRYTALATPSALRSVTRRTPRGAPVTPFGLRAIQRRSANTPGRDRRRSSRGPQRETAFDLLKNLGRALAPVSKPIQSSPQDERSSTPDAFPPIEDETLVLDNEPMPVPPELTVPIDESGTSEDGSPDIPPRISAVAFDDDDITQHSMEYPRRDISIKDRERMSFGNVRLSENFEDLTRLDVFSEPGDLTTLQQGNDENVEDASLGQAAFGGGGDTEDLGRFSLDFRFPTPPPPAAEPEAMPNDEDNFILDVDQADTGLVSSSPNGEAGDLRGFSPNIPEHISEPGTPGVVGGGLRDEPLTRSRKQKKLSRHGIPIPNLPSGVVKRLATRFARAGSAKKAKISKETLAAIEQASEWFFEQASEDLATYAKHAGRRTIDESDVMTLMRRQRLVNNTNSIFSLAQRHLPKELLQDMRLSLPP</sequence>
<dbReference type="Gene3D" id="1.10.20.10">
    <property type="entry name" value="Histone, subunit A"/>
    <property type="match status" value="1"/>
</dbReference>
<evidence type="ECO:0000256" key="5">
    <source>
        <dbReference type="SAM" id="MobiDB-lite"/>
    </source>
</evidence>
<evidence type="ECO:0000256" key="1">
    <source>
        <dbReference type="ARBA" id="ARBA00004123"/>
    </source>
</evidence>
<evidence type="ECO:0000313" key="8">
    <source>
        <dbReference type="Proteomes" id="UP000054383"/>
    </source>
</evidence>
<dbReference type="InterPro" id="IPR009072">
    <property type="entry name" value="Histone-fold"/>
</dbReference>
<feature type="domain" description="CENP-T/Histone H4 histone fold" evidence="6">
    <location>
        <begin position="345"/>
        <end position="450"/>
    </location>
</feature>
<organism evidence="7 8">
    <name type="scientific">Talaromyces islandicus</name>
    <name type="common">Penicillium islandicum</name>
    <dbReference type="NCBI Taxonomy" id="28573"/>
    <lineage>
        <taxon>Eukaryota</taxon>
        <taxon>Fungi</taxon>
        <taxon>Dikarya</taxon>
        <taxon>Ascomycota</taxon>
        <taxon>Pezizomycotina</taxon>
        <taxon>Eurotiomycetes</taxon>
        <taxon>Eurotiomycetidae</taxon>
        <taxon>Eurotiales</taxon>
        <taxon>Trichocomaceae</taxon>
        <taxon>Talaromyces</taxon>
        <taxon>Talaromyces sect. Islandici</taxon>
    </lineage>
</organism>
<proteinExistence type="predicted"/>
<dbReference type="OMA" id="GRMQRET"/>
<dbReference type="Proteomes" id="UP000054383">
    <property type="component" value="Unassembled WGS sequence"/>
</dbReference>
<evidence type="ECO:0000256" key="3">
    <source>
        <dbReference type="ARBA" id="ARBA00022454"/>
    </source>
</evidence>
<evidence type="ECO:0000313" key="7">
    <source>
        <dbReference type="EMBL" id="CRG82964.1"/>
    </source>
</evidence>
<protein>
    <recommendedName>
        <fullName evidence="6">CENP-T/Histone H4 histone fold domain-containing protein</fullName>
    </recommendedName>
</protein>
<dbReference type="FunFam" id="1.10.20.10:FF:000105">
    <property type="entry name" value="Inner kinetochore subunit cnp20"/>
    <property type="match status" value="1"/>
</dbReference>
<comment type="subcellular location">
    <subcellularLocation>
        <location evidence="2">Chromosome</location>
    </subcellularLocation>
    <subcellularLocation>
        <location evidence="1">Nucleus</location>
    </subcellularLocation>
</comment>
<accession>A0A0U1LIY9</accession>
<name>A0A0U1LIY9_TALIS</name>
<dbReference type="GO" id="GO:0046982">
    <property type="term" value="F:protein heterodimerization activity"/>
    <property type="evidence" value="ECO:0007669"/>
    <property type="project" value="InterPro"/>
</dbReference>
<dbReference type="PANTHER" id="PTHR22980:SF5">
    <property type="entry name" value="CENP-T_HISTONE H4 HISTONE FOLD DOMAIN-CONTAINING PROTEIN"/>
    <property type="match status" value="1"/>
</dbReference>
<dbReference type="EMBL" id="CVMT01000001">
    <property type="protein sequence ID" value="CRG82964.1"/>
    <property type="molecule type" value="Genomic_DNA"/>
</dbReference>
<dbReference type="CDD" id="cd22920">
    <property type="entry name" value="HFD_CENP-T"/>
    <property type="match status" value="1"/>
</dbReference>
<dbReference type="GO" id="GO:0000712">
    <property type="term" value="P:resolution of meiotic recombination intermediates"/>
    <property type="evidence" value="ECO:0007669"/>
    <property type="project" value="TreeGrafter"/>
</dbReference>
<dbReference type="OrthoDB" id="10071681at2759"/>
<dbReference type="GO" id="GO:0071821">
    <property type="term" value="C:FANCM-MHF complex"/>
    <property type="evidence" value="ECO:0007669"/>
    <property type="project" value="TreeGrafter"/>
</dbReference>
<keyword evidence="8" id="KW-1185">Reference proteome</keyword>
<dbReference type="STRING" id="28573.A0A0U1LIY9"/>
<feature type="region of interest" description="Disordered" evidence="5">
    <location>
        <begin position="1"/>
        <end position="164"/>
    </location>
</feature>
<dbReference type="PANTHER" id="PTHR22980">
    <property type="entry name" value="CORTISTATIN"/>
    <property type="match status" value="1"/>
</dbReference>
<evidence type="ECO:0000256" key="2">
    <source>
        <dbReference type="ARBA" id="ARBA00004286"/>
    </source>
</evidence>
<dbReference type="Pfam" id="PF15511">
    <property type="entry name" value="CENP-T_C"/>
    <property type="match status" value="1"/>
</dbReference>
<feature type="compositionally biased region" description="Polar residues" evidence="5">
    <location>
        <begin position="24"/>
        <end position="36"/>
    </location>
</feature>
<gene>
    <name evidence="7" type="ORF">PISL3812_00311</name>
</gene>
<evidence type="ECO:0000259" key="6">
    <source>
        <dbReference type="Pfam" id="PF15511"/>
    </source>
</evidence>
<evidence type="ECO:0000256" key="4">
    <source>
        <dbReference type="ARBA" id="ARBA00023242"/>
    </source>
</evidence>
<dbReference type="InterPro" id="IPR035425">
    <property type="entry name" value="CENP-T/H4_C"/>
</dbReference>
<dbReference type="GO" id="GO:0003682">
    <property type="term" value="F:chromatin binding"/>
    <property type="evidence" value="ECO:0007669"/>
    <property type="project" value="TreeGrafter"/>
</dbReference>